<sequence>MAFRADEAAASGYEKARNYLVSRHFTPAQRELSDGALRAIVEEIGPPVDGYPTWHPLVAQHDGRNPETYPSERTGYEGLDHTRYFAHGFITCPYVDGDQVIASAQRIVCPPGVSISAERLDGPFYMDNAEPILVRCNWDRGLEANHTIPKSLAVPLMLEQELPCWRWSQRAETWETMRPYLLGEPHGSRSSLFVTQDTALALKKIYLSLVESEMFGPVKMR</sequence>
<dbReference type="AlphaFoldDB" id="A0A2T5GFU6"/>
<name>A0A2T5GFU6_9SPHN</name>
<keyword evidence="2" id="KW-1185">Reference proteome</keyword>
<protein>
    <submittedName>
        <fullName evidence="1">Uncharacterized protein</fullName>
    </submittedName>
</protein>
<dbReference type="EMBL" id="QAOG01000010">
    <property type="protein sequence ID" value="PTQ58202.1"/>
    <property type="molecule type" value="Genomic_DNA"/>
</dbReference>
<evidence type="ECO:0000313" key="2">
    <source>
        <dbReference type="Proteomes" id="UP000244189"/>
    </source>
</evidence>
<accession>A0A2T5GFU6</accession>
<organism evidence="1 2">
    <name type="scientific">Sphingomonas aurantiaca</name>
    <dbReference type="NCBI Taxonomy" id="185949"/>
    <lineage>
        <taxon>Bacteria</taxon>
        <taxon>Pseudomonadati</taxon>
        <taxon>Pseudomonadota</taxon>
        <taxon>Alphaproteobacteria</taxon>
        <taxon>Sphingomonadales</taxon>
        <taxon>Sphingomonadaceae</taxon>
        <taxon>Sphingomonas</taxon>
    </lineage>
</organism>
<gene>
    <name evidence="1" type="ORF">C8J26_3972</name>
</gene>
<evidence type="ECO:0000313" key="1">
    <source>
        <dbReference type="EMBL" id="PTQ58202.1"/>
    </source>
</evidence>
<dbReference type="RefSeq" id="WP_107960067.1">
    <property type="nucleotide sequence ID" value="NZ_QAOG01000010.1"/>
</dbReference>
<dbReference type="Proteomes" id="UP000244189">
    <property type="component" value="Unassembled WGS sequence"/>
</dbReference>
<comment type="caution">
    <text evidence="1">The sequence shown here is derived from an EMBL/GenBank/DDBJ whole genome shotgun (WGS) entry which is preliminary data.</text>
</comment>
<reference evidence="1 2" key="1">
    <citation type="submission" date="2018-04" db="EMBL/GenBank/DDBJ databases">
        <title>Genomic Encyclopedia of Type Strains, Phase III (KMG-III): the genomes of soil and plant-associated and newly described type strains.</title>
        <authorList>
            <person name="Whitman W."/>
        </authorList>
    </citation>
    <scope>NUCLEOTIDE SEQUENCE [LARGE SCALE GENOMIC DNA]</scope>
    <source>
        <strain evidence="1 2">MA101b</strain>
    </source>
</reference>
<proteinExistence type="predicted"/>